<feature type="transmembrane region" description="Helical" evidence="1">
    <location>
        <begin position="175"/>
        <end position="196"/>
    </location>
</feature>
<feature type="transmembrane region" description="Helical" evidence="1">
    <location>
        <begin position="105"/>
        <end position="124"/>
    </location>
</feature>
<dbReference type="RefSeq" id="WP_110851464.1">
    <property type="nucleotide sequence ID" value="NZ_QKLZ01000002.1"/>
</dbReference>
<dbReference type="Proteomes" id="UP000250222">
    <property type="component" value="Unassembled WGS sequence"/>
</dbReference>
<dbReference type="Pfam" id="PF09997">
    <property type="entry name" value="DUF2238"/>
    <property type="match status" value="1"/>
</dbReference>
<feature type="transmembrane region" description="Helical" evidence="1">
    <location>
        <begin position="136"/>
        <end position="155"/>
    </location>
</feature>
<feature type="transmembrane region" description="Helical" evidence="1">
    <location>
        <begin position="48"/>
        <end position="68"/>
    </location>
</feature>
<dbReference type="AlphaFoldDB" id="A0A2Y9A4Q8"/>
<feature type="transmembrane region" description="Helical" evidence="1">
    <location>
        <begin position="75"/>
        <end position="93"/>
    </location>
</feature>
<proteinExistence type="predicted"/>
<organism evidence="2 3">
    <name type="scientific">Georgenia satyanarayanai</name>
    <dbReference type="NCBI Taxonomy" id="860221"/>
    <lineage>
        <taxon>Bacteria</taxon>
        <taxon>Bacillati</taxon>
        <taxon>Actinomycetota</taxon>
        <taxon>Actinomycetes</taxon>
        <taxon>Micrococcales</taxon>
        <taxon>Bogoriellaceae</taxon>
        <taxon>Georgenia</taxon>
    </lineage>
</organism>
<evidence type="ECO:0000313" key="2">
    <source>
        <dbReference type="EMBL" id="SSA39205.1"/>
    </source>
</evidence>
<sequence>MPDEHQPRPATPAGVLLTVPGPRPARVAAQTVAVLAVLSVPAALAVDVVAAAVALLVLGGVTVARVLLLPATLQALLGAALVAAGWASAVGLYETVRWVDVPAHLFVNGLIAATLGIVILRGGLLADPATRAGRAGIALTTASVGVTLGVLWEIAEWAGYTYVDESVYVAYGDTIGDLTAGGVGSVVAGLLVARWAR</sequence>
<protein>
    <recommendedName>
        <fullName evidence="4">DUF2238 domain-containing protein</fullName>
    </recommendedName>
</protein>
<evidence type="ECO:0000313" key="3">
    <source>
        <dbReference type="Proteomes" id="UP000250222"/>
    </source>
</evidence>
<keyword evidence="1" id="KW-0812">Transmembrane</keyword>
<dbReference type="OrthoDB" id="3790530at2"/>
<name>A0A2Y9A4Q8_9MICO</name>
<keyword evidence="1" id="KW-1133">Transmembrane helix</keyword>
<keyword evidence="1" id="KW-0472">Membrane</keyword>
<dbReference type="InterPro" id="IPR014509">
    <property type="entry name" value="YjdF-like"/>
</dbReference>
<gene>
    <name evidence="2" type="ORF">SAMN05216184_102125</name>
</gene>
<reference evidence="2 3" key="1">
    <citation type="submission" date="2016-10" db="EMBL/GenBank/DDBJ databases">
        <authorList>
            <person name="Cai Z."/>
        </authorList>
    </citation>
    <scope>NUCLEOTIDE SEQUENCE [LARGE SCALE GENOMIC DNA]</scope>
    <source>
        <strain evidence="2 3">CGMCC 1.10826</strain>
    </source>
</reference>
<evidence type="ECO:0000256" key="1">
    <source>
        <dbReference type="SAM" id="Phobius"/>
    </source>
</evidence>
<accession>A0A2Y9A4Q8</accession>
<evidence type="ECO:0008006" key="4">
    <source>
        <dbReference type="Google" id="ProtNLM"/>
    </source>
</evidence>
<dbReference type="EMBL" id="UETB01000002">
    <property type="protein sequence ID" value="SSA39205.1"/>
    <property type="molecule type" value="Genomic_DNA"/>
</dbReference>
<keyword evidence="3" id="KW-1185">Reference proteome</keyword>